<evidence type="ECO:0008006" key="3">
    <source>
        <dbReference type="Google" id="ProtNLM"/>
    </source>
</evidence>
<proteinExistence type="predicted"/>
<name>A0A0B1T2V2_OESDE</name>
<gene>
    <name evidence="1" type="ORF">OESDEN_10473</name>
</gene>
<feature type="non-terminal residue" evidence="1">
    <location>
        <position position="1"/>
    </location>
</feature>
<evidence type="ECO:0000313" key="1">
    <source>
        <dbReference type="EMBL" id="KHJ89695.1"/>
    </source>
</evidence>
<dbReference type="AlphaFoldDB" id="A0A0B1T2V2"/>
<reference evidence="1 2" key="1">
    <citation type="submission" date="2014-03" db="EMBL/GenBank/DDBJ databases">
        <title>Draft genome of the hookworm Oesophagostomum dentatum.</title>
        <authorList>
            <person name="Mitreva M."/>
        </authorList>
    </citation>
    <scope>NUCLEOTIDE SEQUENCE [LARGE SCALE GENOMIC DNA]</scope>
    <source>
        <strain evidence="1 2">OD-Hann</strain>
    </source>
</reference>
<dbReference type="EMBL" id="KN553874">
    <property type="protein sequence ID" value="KHJ89695.1"/>
    <property type="molecule type" value="Genomic_DNA"/>
</dbReference>
<dbReference type="Proteomes" id="UP000053660">
    <property type="component" value="Unassembled WGS sequence"/>
</dbReference>
<accession>A0A0B1T2V2</accession>
<protein>
    <recommendedName>
        <fullName evidence="3">Immunoglobulin V-set domain-containing protein</fullName>
    </recommendedName>
</protein>
<dbReference type="OrthoDB" id="5849979at2759"/>
<organism evidence="1 2">
    <name type="scientific">Oesophagostomum dentatum</name>
    <name type="common">Nodular worm</name>
    <dbReference type="NCBI Taxonomy" id="61180"/>
    <lineage>
        <taxon>Eukaryota</taxon>
        <taxon>Metazoa</taxon>
        <taxon>Ecdysozoa</taxon>
        <taxon>Nematoda</taxon>
        <taxon>Chromadorea</taxon>
        <taxon>Rhabditida</taxon>
        <taxon>Rhabditina</taxon>
        <taxon>Rhabditomorpha</taxon>
        <taxon>Strongyloidea</taxon>
        <taxon>Strongylidae</taxon>
        <taxon>Oesophagostomum</taxon>
    </lineage>
</organism>
<sequence>LNENSSTPQRNNGENIIFLDYPQQIGLDLSNSETLYAKTGNSYDIRLADIKDYDGVNCTFTNETIPANVAYLNHKDKKGKYYQMRIRHFSEDNVGVYECVLTYRGEDKMKKKFAATLEPEPSAASSSLLLSSCVFTLICVILNRFLMFNE</sequence>
<evidence type="ECO:0000313" key="2">
    <source>
        <dbReference type="Proteomes" id="UP000053660"/>
    </source>
</evidence>
<keyword evidence="2" id="KW-1185">Reference proteome</keyword>